<dbReference type="Proteomes" id="UP001158576">
    <property type="component" value="Chromosome 2"/>
</dbReference>
<keyword evidence="3" id="KW-1185">Reference proteome</keyword>
<dbReference type="EMBL" id="OU015567">
    <property type="protein sequence ID" value="CAG5113018.1"/>
    <property type="molecule type" value="Genomic_DNA"/>
</dbReference>
<accession>A0ABN7T5A6</accession>
<keyword evidence="1" id="KW-0732">Signal</keyword>
<reference evidence="2 3" key="1">
    <citation type="submission" date="2021-04" db="EMBL/GenBank/DDBJ databases">
        <authorList>
            <person name="Bliznina A."/>
        </authorList>
    </citation>
    <scope>NUCLEOTIDE SEQUENCE [LARGE SCALE GENOMIC DNA]</scope>
</reference>
<evidence type="ECO:0000256" key="1">
    <source>
        <dbReference type="SAM" id="SignalP"/>
    </source>
</evidence>
<proteinExistence type="predicted"/>
<gene>
    <name evidence="2" type="ORF">OKIOD_LOCUS15934</name>
</gene>
<evidence type="ECO:0000313" key="3">
    <source>
        <dbReference type="Proteomes" id="UP001158576"/>
    </source>
</evidence>
<organism evidence="2 3">
    <name type="scientific">Oikopleura dioica</name>
    <name type="common">Tunicate</name>
    <dbReference type="NCBI Taxonomy" id="34765"/>
    <lineage>
        <taxon>Eukaryota</taxon>
        <taxon>Metazoa</taxon>
        <taxon>Chordata</taxon>
        <taxon>Tunicata</taxon>
        <taxon>Appendicularia</taxon>
        <taxon>Copelata</taxon>
        <taxon>Oikopleuridae</taxon>
        <taxon>Oikopleura</taxon>
    </lineage>
</organism>
<feature type="chain" id="PRO_5046850715" evidence="1">
    <location>
        <begin position="20"/>
        <end position="358"/>
    </location>
</feature>
<protein>
    <submittedName>
        <fullName evidence="2">Oidioi.mRNA.OKI2018_I69.chr2.g7169.t1.cds</fullName>
    </submittedName>
</protein>
<name>A0ABN7T5A6_OIKDI</name>
<evidence type="ECO:0000313" key="2">
    <source>
        <dbReference type="EMBL" id="CAG5113018.1"/>
    </source>
</evidence>
<sequence length="358" mass="40624">MASFLGILFAYFFTSSVLCCTKKSPHVELDLDEENVLLDLQQNFTRKVGSNEYTNGRVYHFPQHSEYFGYTRPLVFADGSKFCEAFRGSLIVPETDEEMLLAQSLGMTLHEDFFKSGSKEETERITKFEFDSNNLSNGVNKMTVYSSSSWESAKEELLNVICVNSTELNDIQNLETLTLKIVSGVTNYNASNVCEDKFGLSTPTIDTEDDFRLFYKIVEMKLGFNSWREKNQNASFDNIDEIITFSENQTVKFLIQGNARMLKLAARGRNDVLMQLDTKIGLASLLWERNKPKSTIGKWEIESYDPALYTHFVLCKANLKRGLGFKGTSLITSSGKSTKYASATLCTFISTFCLFHFL</sequence>
<feature type="signal peptide" evidence="1">
    <location>
        <begin position="1"/>
        <end position="19"/>
    </location>
</feature>